<sequence>MLIAWKKAKLGRKIVFYSLQLSDEQKQELRAICDLEIRELDFRAYPSHIFNLLNYAFKVVAIVDAYSDFDFFHVMDASIRPNNVTLLREYWDDVRKGKVPPFSIVVEMIWSKCFQRLVLQRGPGESRNKIIRQWSYTDSIKVKRGDGHKGPLPKDLLCLNVNDSTSSSTIKYE</sequence>
<name>A0AAF3F9N5_9BILA</name>
<dbReference type="Proteomes" id="UP000887575">
    <property type="component" value="Unassembled WGS sequence"/>
</dbReference>
<organism evidence="1 2">
    <name type="scientific">Mesorhabditis belari</name>
    <dbReference type="NCBI Taxonomy" id="2138241"/>
    <lineage>
        <taxon>Eukaryota</taxon>
        <taxon>Metazoa</taxon>
        <taxon>Ecdysozoa</taxon>
        <taxon>Nematoda</taxon>
        <taxon>Chromadorea</taxon>
        <taxon>Rhabditida</taxon>
        <taxon>Rhabditina</taxon>
        <taxon>Rhabditomorpha</taxon>
        <taxon>Rhabditoidea</taxon>
        <taxon>Rhabditidae</taxon>
        <taxon>Mesorhabditinae</taxon>
        <taxon>Mesorhabditis</taxon>
    </lineage>
</organism>
<keyword evidence="1" id="KW-1185">Reference proteome</keyword>
<evidence type="ECO:0000313" key="1">
    <source>
        <dbReference type="Proteomes" id="UP000887575"/>
    </source>
</evidence>
<dbReference type="Pfam" id="PF07801">
    <property type="entry name" value="DUF1647"/>
    <property type="match status" value="1"/>
</dbReference>
<dbReference type="PANTHER" id="PTHR31389">
    <property type="entry name" value="LD39211P"/>
    <property type="match status" value="1"/>
</dbReference>
<reference evidence="2" key="1">
    <citation type="submission" date="2024-02" db="UniProtKB">
        <authorList>
            <consortium name="WormBaseParasite"/>
        </authorList>
    </citation>
    <scope>IDENTIFICATION</scope>
</reference>
<dbReference type="AlphaFoldDB" id="A0AAF3F9N5"/>
<protein>
    <submittedName>
        <fullName evidence="2">Uncharacterized protein</fullName>
    </submittedName>
</protein>
<dbReference type="InterPro" id="IPR012444">
    <property type="entry name" value="DUF1647"/>
</dbReference>
<proteinExistence type="predicted"/>
<evidence type="ECO:0000313" key="2">
    <source>
        <dbReference type="WBParaSite" id="MBELARI_LOCUS3634"/>
    </source>
</evidence>
<dbReference type="WBParaSite" id="MBELARI_LOCUS3634">
    <property type="protein sequence ID" value="MBELARI_LOCUS3634"/>
    <property type="gene ID" value="MBELARI_LOCUS3634"/>
</dbReference>
<accession>A0AAF3F9N5</accession>
<dbReference type="PANTHER" id="PTHR31389:SF4">
    <property type="entry name" value="LD39211P"/>
    <property type="match status" value="1"/>
</dbReference>